<dbReference type="InterPro" id="IPR036291">
    <property type="entry name" value="NAD(P)-bd_dom_sf"/>
</dbReference>
<dbReference type="InterPro" id="IPR000683">
    <property type="entry name" value="Gfo/Idh/MocA-like_OxRdtase_N"/>
</dbReference>
<protein>
    <submittedName>
        <fullName evidence="3">Thiazolinyl imide reductase</fullName>
    </submittedName>
</protein>
<dbReference type="InterPro" id="IPR048655">
    <property type="entry name" value="Irp3-like_C"/>
</dbReference>
<dbReference type="InterPro" id="IPR010091">
    <property type="entry name" value="Thiazolinyl_imide_reductase"/>
</dbReference>
<dbReference type="EMBL" id="SXCS01000005">
    <property type="protein sequence ID" value="NFR61793.1"/>
    <property type="molecule type" value="Genomic_DNA"/>
</dbReference>
<dbReference type="NCBIfam" id="TIGR01761">
    <property type="entry name" value="thiaz-red"/>
    <property type="match status" value="1"/>
</dbReference>
<dbReference type="GO" id="GO:0000166">
    <property type="term" value="F:nucleotide binding"/>
    <property type="evidence" value="ECO:0007669"/>
    <property type="project" value="InterPro"/>
</dbReference>
<sequence length="375" mass="41354">MRGGLTMKNNSLDKRILVCGTGFGKVYLNAISKIPGYKIAGILARGSERSLKLAEQFGVPLYSDPCDEKICADCACVVVPNAAGGGNGTEIAIKLLKRGIPTLLEHPAHEKEIVQCIRESGEVPFMLNPFYRYVDPIQDFLKAAEFLRKKATLLNASLNCAIHVLYDGLDILGCALGDISPWKLGNVADIPDVDAEMTKIELGKGNKTVGALVGGIPVSITVNTEIDRNDPDHPLHLYHGIELTFSTGRLCLVNTHGPVIWLPFLRIPRNQEKSFDLLFKNEESQISSALIIGSEAAPNMEETFNVIWARGIKKALETLISQSKSDKIQSAQFQIFISRLWSEVCRKVGYSSFVSYGEQPSVVTNYREFRKWGIL</sequence>
<dbReference type="PANTHER" id="PTHR43377:SF1">
    <property type="entry name" value="BILIVERDIN REDUCTASE A"/>
    <property type="match status" value="1"/>
</dbReference>
<feature type="domain" description="Thiazolinyl imine reductase-like C-terminal" evidence="2">
    <location>
        <begin position="157"/>
        <end position="261"/>
    </location>
</feature>
<organism evidence="3 4">
    <name type="scientific">Clostridium sporogenes</name>
    <dbReference type="NCBI Taxonomy" id="1509"/>
    <lineage>
        <taxon>Bacteria</taxon>
        <taxon>Bacillati</taxon>
        <taxon>Bacillota</taxon>
        <taxon>Clostridia</taxon>
        <taxon>Eubacteriales</taxon>
        <taxon>Clostridiaceae</taxon>
        <taxon>Clostridium</taxon>
    </lineage>
</organism>
<dbReference type="Pfam" id="PF21390">
    <property type="entry name" value="Irp3-like_C"/>
    <property type="match status" value="1"/>
</dbReference>
<evidence type="ECO:0000313" key="3">
    <source>
        <dbReference type="EMBL" id="NFR61793.1"/>
    </source>
</evidence>
<dbReference type="RefSeq" id="WP_110093051.1">
    <property type="nucleotide sequence ID" value="NZ_CP083649.1"/>
</dbReference>
<dbReference type="Gene3D" id="3.30.360.10">
    <property type="entry name" value="Dihydrodipicolinate Reductase, domain 2"/>
    <property type="match status" value="1"/>
</dbReference>
<dbReference type="Pfam" id="PF01408">
    <property type="entry name" value="GFO_IDH_MocA"/>
    <property type="match status" value="1"/>
</dbReference>
<dbReference type="Proteomes" id="UP000486601">
    <property type="component" value="Unassembled WGS sequence"/>
</dbReference>
<gene>
    <name evidence="3" type="ORF">FDF70_09900</name>
</gene>
<dbReference type="InterPro" id="IPR051450">
    <property type="entry name" value="Gfo/Idh/MocA_Oxidoreductases"/>
</dbReference>
<evidence type="ECO:0000313" key="4">
    <source>
        <dbReference type="Proteomes" id="UP000486601"/>
    </source>
</evidence>
<reference evidence="3 4" key="1">
    <citation type="submission" date="2019-04" db="EMBL/GenBank/DDBJ databases">
        <title>Genome sequencing of Clostridium botulinum Groups I-IV and Clostridium butyricum.</title>
        <authorList>
            <person name="Brunt J."/>
            <person name="Van Vliet A.H.M."/>
            <person name="Stringer S.C."/>
            <person name="Carter A.T."/>
            <person name="Peck M.W."/>
        </authorList>
    </citation>
    <scope>NUCLEOTIDE SEQUENCE [LARGE SCALE GENOMIC DNA]</scope>
    <source>
        <strain evidence="3 4">IFR 18/108</strain>
    </source>
</reference>
<evidence type="ECO:0000259" key="2">
    <source>
        <dbReference type="Pfam" id="PF21390"/>
    </source>
</evidence>
<dbReference type="AlphaFoldDB" id="A0A7X5P9M3"/>
<accession>A0A7X5P9M3</accession>
<proteinExistence type="predicted"/>
<feature type="domain" description="Gfo/Idh/MocA-like oxidoreductase N-terminal" evidence="1">
    <location>
        <begin position="15"/>
        <end position="118"/>
    </location>
</feature>
<name>A0A7X5P9M3_CLOSG</name>
<dbReference type="Gene3D" id="3.40.50.720">
    <property type="entry name" value="NAD(P)-binding Rossmann-like Domain"/>
    <property type="match status" value="1"/>
</dbReference>
<evidence type="ECO:0000259" key="1">
    <source>
        <dbReference type="Pfam" id="PF01408"/>
    </source>
</evidence>
<dbReference type="PANTHER" id="PTHR43377">
    <property type="entry name" value="BILIVERDIN REDUCTASE A"/>
    <property type="match status" value="1"/>
</dbReference>
<dbReference type="SUPFAM" id="SSF51735">
    <property type="entry name" value="NAD(P)-binding Rossmann-fold domains"/>
    <property type="match status" value="1"/>
</dbReference>
<comment type="caution">
    <text evidence="3">The sequence shown here is derived from an EMBL/GenBank/DDBJ whole genome shotgun (WGS) entry which is preliminary data.</text>
</comment>